<organism evidence="1 2">
    <name type="scientific">Alistipes communis</name>
    <dbReference type="NCBI Taxonomy" id="2585118"/>
    <lineage>
        <taxon>Bacteria</taxon>
        <taxon>Pseudomonadati</taxon>
        <taxon>Bacteroidota</taxon>
        <taxon>Bacteroidia</taxon>
        <taxon>Bacteroidales</taxon>
        <taxon>Rikenellaceae</taxon>
        <taxon>Alistipes</taxon>
    </lineage>
</organism>
<dbReference type="GO" id="GO:0070403">
    <property type="term" value="F:NAD+ binding"/>
    <property type="evidence" value="ECO:0007669"/>
    <property type="project" value="InterPro"/>
</dbReference>
<dbReference type="STRING" id="1118061.GCA_000311925_02100"/>
<dbReference type="KEGG" id="acou:A5CBH24_02730"/>
<dbReference type="GO" id="GO:0008977">
    <property type="term" value="F:prephenate dehydrogenase (NAD+) activity"/>
    <property type="evidence" value="ECO:0007669"/>
    <property type="project" value="InterPro"/>
</dbReference>
<dbReference type="NCBIfam" id="NF006307">
    <property type="entry name" value="PRK08507.1"/>
    <property type="match status" value="1"/>
</dbReference>
<gene>
    <name evidence="1" type="ORF">A5CBH24_02730</name>
</gene>
<dbReference type="SUPFAM" id="SSF51735">
    <property type="entry name" value="NAD(P)-binding Rossmann-fold domains"/>
    <property type="match status" value="1"/>
</dbReference>
<dbReference type="Pfam" id="PF20463">
    <property type="entry name" value="PDH_C"/>
    <property type="match status" value="1"/>
</dbReference>
<dbReference type="GO" id="GO:0006571">
    <property type="term" value="P:tyrosine biosynthetic process"/>
    <property type="evidence" value="ECO:0007669"/>
    <property type="project" value="InterPro"/>
</dbReference>
<dbReference type="EMBL" id="AP019735">
    <property type="protein sequence ID" value="BBL02960.1"/>
    <property type="molecule type" value="Genomic_DNA"/>
</dbReference>
<dbReference type="OrthoDB" id="9802008at2"/>
<dbReference type="InterPro" id="IPR046825">
    <property type="entry name" value="PDH_C"/>
</dbReference>
<accession>A0A3D3YIT6</accession>
<dbReference type="Proteomes" id="UP000318946">
    <property type="component" value="Chromosome"/>
</dbReference>
<dbReference type="Gene3D" id="1.10.3660.10">
    <property type="entry name" value="6-phosphogluconate dehydrogenase C-terminal like domain"/>
    <property type="match status" value="1"/>
</dbReference>
<dbReference type="Pfam" id="PF02153">
    <property type="entry name" value="PDH_N"/>
    <property type="match status" value="1"/>
</dbReference>
<dbReference type="InterPro" id="IPR050812">
    <property type="entry name" value="Preph/Arog_dehydrog"/>
</dbReference>
<dbReference type="GeneID" id="78340996"/>
<dbReference type="AlphaFoldDB" id="A0A3D3YIT6"/>
<dbReference type="InterPro" id="IPR036291">
    <property type="entry name" value="NAD(P)-bd_dom_sf"/>
</dbReference>
<dbReference type="PROSITE" id="PS51176">
    <property type="entry name" value="PDH_ADH"/>
    <property type="match status" value="1"/>
</dbReference>
<accession>A0A4Y1WPC3</accession>
<dbReference type="RefSeq" id="WP_019131128.1">
    <property type="nucleotide sequence ID" value="NZ_AP019735.1"/>
</dbReference>
<dbReference type="FunFam" id="3.40.50.720:FF:000208">
    <property type="entry name" value="Prephenate dehydrogenase"/>
    <property type="match status" value="1"/>
</dbReference>
<accession>A0A4Y1XNZ8</accession>
<dbReference type="InterPro" id="IPR008927">
    <property type="entry name" value="6-PGluconate_DH-like_C_sf"/>
</dbReference>
<dbReference type="SUPFAM" id="SSF48179">
    <property type="entry name" value="6-phosphogluconate dehydrogenase C-terminal domain-like"/>
    <property type="match status" value="1"/>
</dbReference>
<dbReference type="PANTHER" id="PTHR21363:SF0">
    <property type="entry name" value="PREPHENATE DEHYDROGENASE [NADP(+)]"/>
    <property type="match status" value="1"/>
</dbReference>
<evidence type="ECO:0000313" key="2">
    <source>
        <dbReference type="Proteomes" id="UP000318946"/>
    </source>
</evidence>
<dbReference type="InterPro" id="IPR046826">
    <property type="entry name" value="PDH_N"/>
</dbReference>
<dbReference type="GO" id="GO:0004665">
    <property type="term" value="F:prephenate dehydrogenase (NADP+) activity"/>
    <property type="evidence" value="ECO:0007669"/>
    <property type="project" value="InterPro"/>
</dbReference>
<sequence length="280" mass="30943">MNVLIIGVGLIGGSFALALRDRGLAERIEGVEASEEHARRALERGLVDRIVTLEEGLPSADLIVLATPVDTIPLLTVKILNRIAPHQVVMDTGSIKGELCEVVAMHARRGRFVATHPMWGTEYSGPDAASRGAFAGRTAVICERERSDRDAVETVERLYGALGMPLVSMEPEEHDLHTAYVSHISHITSFALALTVLEKEREEQHIFDLAGGGFESTVRLAKSAPRTWVPILLRNKYNVLDVLREHIHQLQIMRRMIERDDAEGLTAAMQRANAIQKILP</sequence>
<dbReference type="PANTHER" id="PTHR21363">
    <property type="entry name" value="PREPHENATE DEHYDROGENASE"/>
    <property type="match status" value="1"/>
</dbReference>
<reference evidence="2" key="1">
    <citation type="submission" date="2019-06" db="EMBL/GenBank/DDBJ databases">
        <title>Alistipes onderdonkii subsp. vulgaris subsp. nov., Alistipes dispar sp. nov. and Alistipes communis sp. nov., isolated from human faeces, and creation of Alistipes onderdonkii subsp. onderdonkii subsp. nov.</title>
        <authorList>
            <person name="Sakamoto M."/>
            <person name="Ikeyama N."/>
            <person name="Ogata Y."/>
            <person name="Suda W."/>
            <person name="Iino T."/>
            <person name="Hattori M."/>
            <person name="Ohkuma M."/>
        </authorList>
    </citation>
    <scope>NUCLEOTIDE SEQUENCE [LARGE SCALE GENOMIC DNA]</scope>
    <source>
        <strain evidence="2">5CBH24</strain>
    </source>
</reference>
<proteinExistence type="predicted"/>
<keyword evidence="2" id="KW-1185">Reference proteome</keyword>
<evidence type="ECO:0000313" key="1">
    <source>
        <dbReference type="EMBL" id="BBL02960.1"/>
    </source>
</evidence>
<dbReference type="InterPro" id="IPR003099">
    <property type="entry name" value="Prephen_DH"/>
</dbReference>
<dbReference type="Gene3D" id="3.40.50.720">
    <property type="entry name" value="NAD(P)-binding Rossmann-like Domain"/>
    <property type="match status" value="1"/>
</dbReference>
<name>A0A3D3YIT6_9BACT</name>
<protein>
    <submittedName>
        <fullName evidence="1">Prephenate dehydrogenase</fullName>
    </submittedName>
</protein>